<dbReference type="InterPro" id="IPR050565">
    <property type="entry name" value="LYPA1-2/EST-like"/>
</dbReference>
<name>A0ABR9DP47_9MICO</name>
<evidence type="ECO:0000259" key="4">
    <source>
        <dbReference type="Pfam" id="PF02230"/>
    </source>
</evidence>
<dbReference type="InterPro" id="IPR029058">
    <property type="entry name" value="AB_hydrolase_fold"/>
</dbReference>
<evidence type="ECO:0000256" key="1">
    <source>
        <dbReference type="ARBA" id="ARBA00006499"/>
    </source>
</evidence>
<evidence type="ECO:0000256" key="2">
    <source>
        <dbReference type="ARBA" id="ARBA00022801"/>
    </source>
</evidence>
<dbReference type="Pfam" id="PF02230">
    <property type="entry name" value="Abhydrolase_2"/>
    <property type="match status" value="1"/>
</dbReference>
<evidence type="ECO:0000256" key="3">
    <source>
        <dbReference type="SAM" id="MobiDB-lite"/>
    </source>
</evidence>
<feature type="region of interest" description="Disordered" evidence="3">
    <location>
        <begin position="1"/>
        <end position="21"/>
    </location>
</feature>
<protein>
    <submittedName>
        <fullName evidence="5">Dienelactone hydrolase family protein</fullName>
    </submittedName>
</protein>
<dbReference type="PANTHER" id="PTHR10655">
    <property type="entry name" value="LYSOPHOSPHOLIPASE-RELATED"/>
    <property type="match status" value="1"/>
</dbReference>
<feature type="domain" description="Phospholipase/carboxylesterase/thioesterase" evidence="4">
    <location>
        <begin position="17"/>
        <end position="204"/>
    </location>
</feature>
<reference evidence="5 6" key="1">
    <citation type="submission" date="2020-09" db="EMBL/GenBank/DDBJ databases">
        <title>Flavimobilis rhizosphaerae sp. nov., isolated from rhizosphere soil of Spartina alterniflora.</title>
        <authorList>
            <person name="Hanqin C."/>
        </authorList>
    </citation>
    <scope>NUCLEOTIDE SEQUENCE [LARGE SCALE GENOMIC DNA]</scope>
    <source>
        <strain evidence="5 6">GY 10621</strain>
    </source>
</reference>
<evidence type="ECO:0000313" key="5">
    <source>
        <dbReference type="EMBL" id="MBD9698743.1"/>
    </source>
</evidence>
<evidence type="ECO:0000313" key="6">
    <source>
        <dbReference type="Proteomes" id="UP000642107"/>
    </source>
</evidence>
<keyword evidence="2 5" id="KW-0378">Hydrolase</keyword>
<dbReference type="RefSeq" id="WP_192278296.1">
    <property type="nucleotide sequence ID" value="NZ_JACZDF010000002.1"/>
</dbReference>
<accession>A0ABR9DP47</accession>
<proteinExistence type="inferred from homology"/>
<comment type="similarity">
    <text evidence="1">Belongs to the AB hydrolase superfamily. AB hydrolase 2 family.</text>
</comment>
<dbReference type="GO" id="GO:0016787">
    <property type="term" value="F:hydrolase activity"/>
    <property type="evidence" value="ECO:0007669"/>
    <property type="project" value="UniProtKB-KW"/>
</dbReference>
<comment type="caution">
    <text evidence="5">The sequence shown here is derived from an EMBL/GenBank/DDBJ whole genome shotgun (WGS) entry which is preliminary data.</text>
</comment>
<keyword evidence="6" id="KW-1185">Reference proteome</keyword>
<dbReference type="SUPFAM" id="SSF53474">
    <property type="entry name" value="alpha/beta-Hydrolases"/>
    <property type="match status" value="1"/>
</dbReference>
<gene>
    <name evidence="5" type="ORF">IGS67_04425</name>
</gene>
<sequence>MRLTTAVRTTSGPDAPPAQPDAPVLLLLHGYGSHEHDLPGLAPHLPPGHEIVSLRAPRQIGPTAFAWFPLAAPGLPDPTTVIDATEALLAWIDAELPGRTIVPVGFSQGGLMVTQLLRTQPGRFPAGVVLAGFTLAAELPGDDALAATPVLYARGDADDIITPSTVERTATWLRAHVDLTEHTYPGLAHGVSAEMLADVTAFLTRVAPAR</sequence>
<dbReference type="Proteomes" id="UP000642107">
    <property type="component" value="Unassembled WGS sequence"/>
</dbReference>
<organism evidence="5 6">
    <name type="scientific">Flavimobilis rhizosphaerae</name>
    <dbReference type="NCBI Taxonomy" id="2775421"/>
    <lineage>
        <taxon>Bacteria</taxon>
        <taxon>Bacillati</taxon>
        <taxon>Actinomycetota</taxon>
        <taxon>Actinomycetes</taxon>
        <taxon>Micrococcales</taxon>
        <taxon>Jonesiaceae</taxon>
        <taxon>Flavimobilis</taxon>
    </lineage>
</organism>
<dbReference type="Gene3D" id="3.40.50.1820">
    <property type="entry name" value="alpha/beta hydrolase"/>
    <property type="match status" value="1"/>
</dbReference>
<feature type="compositionally biased region" description="Polar residues" evidence="3">
    <location>
        <begin position="1"/>
        <end position="12"/>
    </location>
</feature>
<dbReference type="EMBL" id="JACZDF010000002">
    <property type="protein sequence ID" value="MBD9698743.1"/>
    <property type="molecule type" value="Genomic_DNA"/>
</dbReference>
<dbReference type="PANTHER" id="PTHR10655:SF17">
    <property type="entry name" value="LYSOPHOSPHOLIPASE-LIKE PROTEIN 1"/>
    <property type="match status" value="1"/>
</dbReference>
<dbReference type="InterPro" id="IPR003140">
    <property type="entry name" value="PLipase/COase/thioEstase"/>
</dbReference>